<organism evidence="2 3">
    <name type="scientific">Pelagibacterium luteolum</name>
    <dbReference type="NCBI Taxonomy" id="440168"/>
    <lineage>
        <taxon>Bacteria</taxon>
        <taxon>Pseudomonadati</taxon>
        <taxon>Pseudomonadota</taxon>
        <taxon>Alphaproteobacteria</taxon>
        <taxon>Hyphomicrobiales</taxon>
        <taxon>Devosiaceae</taxon>
        <taxon>Pelagibacterium</taxon>
    </lineage>
</organism>
<sequence>MLKKTTLAVALSLFALPAFAQTTIGGVPLSAEGLPTVVRYCEDLASMSPSDRFDHRPTHAQSIASGIALRTVSLGDCQRAGLV</sequence>
<feature type="signal peptide" evidence="1">
    <location>
        <begin position="1"/>
        <end position="20"/>
    </location>
</feature>
<dbReference type="OrthoDB" id="9905623at2"/>
<name>A0A1G7S3X6_9HYPH</name>
<reference evidence="2 3" key="1">
    <citation type="submission" date="2016-10" db="EMBL/GenBank/DDBJ databases">
        <authorList>
            <person name="de Groot N.N."/>
        </authorList>
    </citation>
    <scope>NUCLEOTIDE SEQUENCE [LARGE SCALE GENOMIC DNA]</scope>
    <source>
        <strain evidence="2 3">CGMCC 1.10267</strain>
    </source>
</reference>
<accession>A0A1G7S3X6</accession>
<proteinExistence type="predicted"/>
<evidence type="ECO:0000256" key="1">
    <source>
        <dbReference type="SAM" id="SignalP"/>
    </source>
</evidence>
<dbReference type="EMBL" id="FNCS01000001">
    <property type="protein sequence ID" value="SDG16820.1"/>
    <property type="molecule type" value="Genomic_DNA"/>
</dbReference>
<evidence type="ECO:0000313" key="3">
    <source>
        <dbReference type="Proteomes" id="UP000199495"/>
    </source>
</evidence>
<evidence type="ECO:0000313" key="2">
    <source>
        <dbReference type="EMBL" id="SDG16820.1"/>
    </source>
</evidence>
<dbReference type="AlphaFoldDB" id="A0A1G7S3X6"/>
<dbReference type="RefSeq" id="WP_090590047.1">
    <property type="nucleotide sequence ID" value="NZ_FNCS01000001.1"/>
</dbReference>
<dbReference type="Proteomes" id="UP000199495">
    <property type="component" value="Unassembled WGS sequence"/>
</dbReference>
<gene>
    <name evidence="2" type="ORF">SAMN04487974_101248</name>
</gene>
<keyword evidence="3" id="KW-1185">Reference proteome</keyword>
<keyword evidence="1" id="KW-0732">Signal</keyword>
<protein>
    <submittedName>
        <fullName evidence="2">Uncharacterized protein</fullName>
    </submittedName>
</protein>
<feature type="chain" id="PRO_5011443727" evidence="1">
    <location>
        <begin position="21"/>
        <end position="83"/>
    </location>
</feature>